<comment type="caution">
    <text evidence="1">The sequence shown here is derived from an EMBL/GenBank/DDBJ whole genome shotgun (WGS) entry which is preliminary data.</text>
</comment>
<keyword evidence="2" id="KW-1185">Reference proteome</keyword>
<keyword evidence="1" id="KW-0238">DNA-binding</keyword>
<dbReference type="EMBL" id="JAVREP010000017">
    <property type="protein sequence ID" value="MDT0330961.1"/>
    <property type="molecule type" value="Genomic_DNA"/>
</dbReference>
<dbReference type="Proteomes" id="UP001183390">
    <property type="component" value="Unassembled WGS sequence"/>
</dbReference>
<proteinExistence type="predicted"/>
<evidence type="ECO:0000313" key="1">
    <source>
        <dbReference type="EMBL" id="MDT0330961.1"/>
    </source>
</evidence>
<evidence type="ECO:0000313" key="2">
    <source>
        <dbReference type="Proteomes" id="UP001183390"/>
    </source>
</evidence>
<accession>A0ABU2ME53</accession>
<protein>
    <submittedName>
        <fullName evidence="1">DNA-binding protein</fullName>
    </submittedName>
</protein>
<dbReference type="GO" id="GO:0003677">
    <property type="term" value="F:DNA binding"/>
    <property type="evidence" value="ECO:0007669"/>
    <property type="project" value="UniProtKB-KW"/>
</dbReference>
<dbReference type="RefSeq" id="WP_274812275.1">
    <property type="nucleotide sequence ID" value="NZ_JAVREP010000017.1"/>
</dbReference>
<sequence length="69" mass="7523">MALTLDELRQLPPTIDLMTAASILGIGRTKAYEPARCDDFPCRVVRIGGLYRVPTADLLRVIGAADVDH</sequence>
<reference evidence="2" key="1">
    <citation type="submission" date="2023-07" db="EMBL/GenBank/DDBJ databases">
        <title>30 novel species of actinomycetes from the DSMZ collection.</title>
        <authorList>
            <person name="Nouioui I."/>
        </authorList>
    </citation>
    <scope>NUCLEOTIDE SEQUENCE [LARGE SCALE GENOMIC DNA]</scope>
    <source>
        <strain evidence="2">DSM 44743</strain>
    </source>
</reference>
<organism evidence="1 2">
    <name type="scientific">Nocardiopsis lambiniae</name>
    <dbReference type="NCBI Taxonomy" id="3075539"/>
    <lineage>
        <taxon>Bacteria</taxon>
        <taxon>Bacillati</taxon>
        <taxon>Actinomycetota</taxon>
        <taxon>Actinomycetes</taxon>
        <taxon>Streptosporangiales</taxon>
        <taxon>Nocardiopsidaceae</taxon>
        <taxon>Nocardiopsis</taxon>
    </lineage>
</organism>
<gene>
    <name evidence="1" type="ORF">RM479_21290</name>
</gene>
<name>A0ABU2ME53_9ACTN</name>